<accession>A0A1A0R2G8</accession>
<dbReference type="PROSITE" id="PS00137">
    <property type="entry name" value="SUBTILASE_HIS"/>
    <property type="match status" value="1"/>
</dbReference>
<evidence type="ECO:0000313" key="16">
    <source>
        <dbReference type="Proteomes" id="UP000093902"/>
    </source>
</evidence>
<comment type="similarity">
    <text evidence="2 10">Belongs to the peptidase S8 family.</text>
</comment>
<dbReference type="SUPFAM" id="SSF52743">
    <property type="entry name" value="Subtilisin-like"/>
    <property type="match status" value="1"/>
</dbReference>
<comment type="subcellular location">
    <subcellularLocation>
        <location evidence="1">Cell membrane</location>
        <topology evidence="1">Single-pass membrane protein</topology>
    </subcellularLocation>
</comment>
<dbReference type="GO" id="GO:0004252">
    <property type="term" value="F:serine-type endopeptidase activity"/>
    <property type="evidence" value="ECO:0007669"/>
    <property type="project" value="InterPro"/>
</dbReference>
<dbReference type="InterPro" id="IPR000209">
    <property type="entry name" value="Peptidase_S8/S53_dom"/>
</dbReference>
<comment type="caution">
    <text evidence="10">Lacks conserved residue(s) required for the propagation of feature annotation.</text>
</comment>
<evidence type="ECO:0000313" key="15">
    <source>
        <dbReference type="EMBL" id="OBB28532.1"/>
    </source>
</evidence>
<dbReference type="InterPro" id="IPR023827">
    <property type="entry name" value="Peptidase_S8_Asp-AS"/>
</dbReference>
<evidence type="ECO:0000256" key="12">
    <source>
        <dbReference type="SAM" id="Phobius"/>
    </source>
</evidence>
<organism evidence="15 16">
    <name type="scientific">Mycolicibacterium peregrinum</name>
    <name type="common">Mycobacterium peregrinum</name>
    <dbReference type="NCBI Taxonomy" id="43304"/>
    <lineage>
        <taxon>Bacteria</taxon>
        <taxon>Bacillati</taxon>
        <taxon>Actinomycetota</taxon>
        <taxon>Actinomycetes</taxon>
        <taxon>Mycobacteriales</taxon>
        <taxon>Mycobacteriaceae</taxon>
        <taxon>Mycolicibacterium</taxon>
    </lineage>
</organism>
<keyword evidence="7" id="KW-0720">Serine protease</keyword>
<reference evidence="16" key="1">
    <citation type="submission" date="2016-06" db="EMBL/GenBank/DDBJ databases">
        <authorList>
            <person name="Sutton G."/>
            <person name="Brinkac L."/>
            <person name="Sanka R."/>
            <person name="Adams M."/>
            <person name="Lau E."/>
            <person name="Mehaffy C."/>
            <person name="Tameris M."/>
            <person name="Hatherill M."/>
            <person name="Hanekom W."/>
            <person name="Mahomed H."/>
            <person name="Mcshane H."/>
        </authorList>
    </citation>
    <scope>NUCLEOTIDE SEQUENCE [LARGE SCALE GENOMIC DNA]</scope>
    <source>
        <strain evidence="16">852002-51209_SCH5440388</strain>
    </source>
</reference>
<keyword evidence="13" id="KW-0732">Signal</keyword>
<comment type="caution">
    <text evidence="15">The sequence shown here is derived from an EMBL/GenBank/DDBJ whole genome shotgun (WGS) entry which is preliminary data.</text>
</comment>
<keyword evidence="5 12" id="KW-0812">Transmembrane</keyword>
<dbReference type="NCBIfam" id="TIGR03921">
    <property type="entry name" value="T7SS_mycosin"/>
    <property type="match status" value="1"/>
</dbReference>
<evidence type="ECO:0000256" key="11">
    <source>
        <dbReference type="SAM" id="MobiDB-lite"/>
    </source>
</evidence>
<dbReference type="Pfam" id="PF00082">
    <property type="entry name" value="Peptidase_S8"/>
    <property type="match status" value="1"/>
</dbReference>
<dbReference type="InterPro" id="IPR015500">
    <property type="entry name" value="Peptidase_S8_subtilisin-rel"/>
</dbReference>
<dbReference type="EMBL" id="LZSO01000028">
    <property type="protein sequence ID" value="OBB28532.1"/>
    <property type="molecule type" value="Genomic_DNA"/>
</dbReference>
<dbReference type="InterPro" id="IPR036852">
    <property type="entry name" value="Peptidase_S8/S53_dom_sf"/>
</dbReference>
<keyword evidence="9 12" id="KW-0472">Membrane</keyword>
<dbReference type="PRINTS" id="PR00723">
    <property type="entry name" value="SUBTILISIN"/>
</dbReference>
<feature type="domain" description="Peptidase S8/S53" evidence="14">
    <location>
        <begin position="81"/>
        <end position="364"/>
    </location>
</feature>
<dbReference type="InterPro" id="IPR050131">
    <property type="entry name" value="Peptidase_S8_subtilisin-like"/>
</dbReference>
<dbReference type="STRING" id="43304.GCA_001403655_00347"/>
<dbReference type="PANTHER" id="PTHR43806:SF11">
    <property type="entry name" value="CEREVISIN-RELATED"/>
    <property type="match status" value="1"/>
</dbReference>
<keyword evidence="6" id="KW-0378">Hydrolase</keyword>
<dbReference type="PANTHER" id="PTHR43806">
    <property type="entry name" value="PEPTIDASE S8"/>
    <property type="match status" value="1"/>
</dbReference>
<dbReference type="Proteomes" id="UP000093902">
    <property type="component" value="Unassembled WGS sequence"/>
</dbReference>
<protein>
    <submittedName>
        <fullName evidence="15">Type VII secretion-associated serine protease mycosin</fullName>
    </submittedName>
</protein>
<keyword evidence="4 15" id="KW-0645">Protease</keyword>
<dbReference type="GO" id="GO:0006508">
    <property type="term" value="P:proteolysis"/>
    <property type="evidence" value="ECO:0007669"/>
    <property type="project" value="UniProtKB-KW"/>
</dbReference>
<evidence type="ECO:0000256" key="7">
    <source>
        <dbReference type="ARBA" id="ARBA00022825"/>
    </source>
</evidence>
<evidence type="ECO:0000256" key="13">
    <source>
        <dbReference type="SAM" id="SignalP"/>
    </source>
</evidence>
<evidence type="ECO:0000256" key="10">
    <source>
        <dbReference type="PROSITE-ProRule" id="PRU01240"/>
    </source>
</evidence>
<dbReference type="Gene3D" id="3.40.50.200">
    <property type="entry name" value="Peptidase S8/S53 domain"/>
    <property type="match status" value="1"/>
</dbReference>
<evidence type="ECO:0000256" key="4">
    <source>
        <dbReference type="ARBA" id="ARBA00022670"/>
    </source>
</evidence>
<dbReference type="GO" id="GO:0005886">
    <property type="term" value="C:plasma membrane"/>
    <property type="evidence" value="ECO:0007669"/>
    <property type="project" value="UniProtKB-SubCell"/>
</dbReference>
<keyword evidence="8 12" id="KW-1133">Transmembrane helix</keyword>
<evidence type="ECO:0000256" key="3">
    <source>
        <dbReference type="ARBA" id="ARBA00022475"/>
    </source>
</evidence>
<evidence type="ECO:0000259" key="14">
    <source>
        <dbReference type="Pfam" id="PF00082"/>
    </source>
</evidence>
<proteinExistence type="inferred from homology"/>
<gene>
    <name evidence="15" type="ORF">A5792_21595</name>
</gene>
<sequence>MNRSGRLAAALILGVPLLPIAPAAAVVPPAVDATLLPRPAPPGPVERTEQRQPCYQSPPDATGTAAGTPLGLESVWPLTRGTGQKIAVIDTGVARHRLLPHLAGGGDYVSHGDGTADCDGHGTIVAGIIGAAPSPGFSGVAPDSVILAIRQSSNKFAAEGGPTGVGDVNTLAMAVRTAADLGATVINISSPACVAATAAPDDRALGAALSYAVDVRNVVVVAAAGNVGAGCTQQTGSVGPAGEPDWNSLRSISSPGWYDDLVLCVGSVGSDGTASVFSLAGPWVDVAAPGEKLVSLHPDGERLIDTIGQKAPISGTNYAAPVVAGVAALVRARFPQLSAREVMRRIEDTARTPADGWNPLVGHGVVDALAAVSGGTPSSVPAPAAPALVVPSAPASIDARPQRIAFGGAAVCVGATLLVALMVAAKRLRRHRPGTGHRVSGD</sequence>
<dbReference type="PROSITE" id="PS51892">
    <property type="entry name" value="SUBTILASE"/>
    <property type="match status" value="1"/>
</dbReference>
<evidence type="ECO:0000256" key="5">
    <source>
        <dbReference type="ARBA" id="ARBA00022692"/>
    </source>
</evidence>
<evidence type="ECO:0000256" key="8">
    <source>
        <dbReference type="ARBA" id="ARBA00022989"/>
    </source>
</evidence>
<evidence type="ECO:0000256" key="2">
    <source>
        <dbReference type="ARBA" id="ARBA00011073"/>
    </source>
</evidence>
<feature type="transmembrane region" description="Helical" evidence="12">
    <location>
        <begin position="404"/>
        <end position="425"/>
    </location>
</feature>
<feature type="region of interest" description="Disordered" evidence="11">
    <location>
        <begin position="37"/>
        <end position="66"/>
    </location>
</feature>
<feature type="chain" id="PRO_5008297237" evidence="13">
    <location>
        <begin position="26"/>
        <end position="442"/>
    </location>
</feature>
<dbReference type="PROSITE" id="PS00136">
    <property type="entry name" value="SUBTILASE_ASP"/>
    <property type="match status" value="1"/>
</dbReference>
<keyword evidence="3" id="KW-1003">Cell membrane</keyword>
<dbReference type="RefSeq" id="WP_064932733.1">
    <property type="nucleotide sequence ID" value="NZ_LZSO01000028.1"/>
</dbReference>
<dbReference type="InterPro" id="IPR023834">
    <property type="entry name" value="T7SS_pept_S8A_mycosin"/>
</dbReference>
<evidence type="ECO:0000256" key="1">
    <source>
        <dbReference type="ARBA" id="ARBA00004162"/>
    </source>
</evidence>
<evidence type="ECO:0000256" key="6">
    <source>
        <dbReference type="ARBA" id="ARBA00022801"/>
    </source>
</evidence>
<name>A0A1A0R2G8_MYCPR</name>
<dbReference type="InterPro" id="IPR022398">
    <property type="entry name" value="Peptidase_S8_His-AS"/>
</dbReference>
<feature type="signal peptide" evidence="13">
    <location>
        <begin position="1"/>
        <end position="25"/>
    </location>
</feature>
<evidence type="ECO:0000256" key="9">
    <source>
        <dbReference type="ARBA" id="ARBA00023136"/>
    </source>
</evidence>
<dbReference type="AlphaFoldDB" id="A0A1A0R2G8"/>